<dbReference type="Proteomes" id="UP000054481">
    <property type="component" value="Unassembled WGS sequence"/>
</dbReference>
<evidence type="ECO:0000256" key="7">
    <source>
        <dbReference type="SAM" id="MobiDB-lite"/>
    </source>
</evidence>
<feature type="transmembrane region" description="Helical" evidence="8">
    <location>
        <begin position="418"/>
        <end position="436"/>
    </location>
</feature>
<evidence type="ECO:0000256" key="4">
    <source>
        <dbReference type="ARBA" id="ARBA00022801"/>
    </source>
</evidence>
<dbReference type="AlphaFoldDB" id="A0A0F8A693"/>
<evidence type="ECO:0000256" key="2">
    <source>
        <dbReference type="ARBA" id="ARBA00009045"/>
    </source>
</evidence>
<evidence type="ECO:0000259" key="9">
    <source>
        <dbReference type="Pfam" id="PF01694"/>
    </source>
</evidence>
<keyword evidence="3 8" id="KW-0812">Transmembrane</keyword>
<evidence type="ECO:0000256" key="5">
    <source>
        <dbReference type="ARBA" id="ARBA00022989"/>
    </source>
</evidence>
<protein>
    <recommendedName>
        <fullName evidence="9">Peptidase S54 rhomboid domain-containing protein</fullName>
    </recommendedName>
</protein>
<dbReference type="PANTHER" id="PTHR43731">
    <property type="entry name" value="RHOMBOID PROTEASE"/>
    <property type="match status" value="1"/>
</dbReference>
<feature type="transmembrane region" description="Helical" evidence="8">
    <location>
        <begin position="270"/>
        <end position="291"/>
    </location>
</feature>
<sequence length="492" mass="53827">MGTLFCPHASRALSLLRRPADIIRTYEQLPKSYRDHEGLAFRRKDLQEWEAKGIFGPDMSADEANRLLRILHGRRVAGTLQDPAFAVHTARYSPQQMGTALAYLRKTVPVDETINAGLRAEDELDLLEQAEKQRKQPAASLATKGAQDAESSQEVYKPDPVYGRSAFDEMRARNVARQKAKAKALKEEAQAAGPAGPVAPVEYKERVPTNATVRNYYEKAQSDLEAPPEMSAWQRILPSAVTVLLALGFMGAVCMVYEEPMPRYRLFKDISASHATVAAIMAVNALVYLGWRIPPLWSLFNRYMIFVVATVKPVSLFTAAFSHMSAGHLLANMIPLWLVGPRLHDELGRARFVTLYVGCGALGFLGSLVVYSLRAGGLVVSSLGASGATLGLVSAYLWEHRLGGFRLFGLPQDGVHGIVFLAMLVASQVGMALTRARFRIDVASHLTGMAAGIAGMELMSRTGGNGRGGSSRVVDGMLAERRRRSDGETRDR</sequence>
<name>A0A0F8A693_9HYPO</name>
<dbReference type="GO" id="GO:0006465">
    <property type="term" value="P:signal peptide processing"/>
    <property type="evidence" value="ECO:0007669"/>
    <property type="project" value="TreeGrafter"/>
</dbReference>
<feature type="region of interest" description="Disordered" evidence="7">
    <location>
        <begin position="131"/>
        <end position="160"/>
    </location>
</feature>
<dbReference type="InterPro" id="IPR035952">
    <property type="entry name" value="Rhomboid-like_sf"/>
</dbReference>
<reference evidence="10 11" key="1">
    <citation type="journal article" date="2014" name="Genome Biol. Evol.">
        <title>Comparative genomics and transcriptomics analyses reveal divergent lifestyle features of nematode endoparasitic fungus Hirsutella minnesotensis.</title>
        <authorList>
            <person name="Lai Y."/>
            <person name="Liu K."/>
            <person name="Zhang X."/>
            <person name="Zhang X."/>
            <person name="Li K."/>
            <person name="Wang N."/>
            <person name="Shu C."/>
            <person name="Wu Y."/>
            <person name="Wang C."/>
            <person name="Bushley K.E."/>
            <person name="Xiang M."/>
            <person name="Liu X."/>
        </authorList>
    </citation>
    <scope>NUCLEOTIDE SEQUENCE [LARGE SCALE GENOMIC DNA]</scope>
    <source>
        <strain evidence="10 11">3608</strain>
    </source>
</reference>
<dbReference type="Gene3D" id="1.20.1540.10">
    <property type="entry name" value="Rhomboid-like"/>
    <property type="match status" value="1"/>
</dbReference>
<dbReference type="GO" id="GO:0004252">
    <property type="term" value="F:serine-type endopeptidase activity"/>
    <property type="evidence" value="ECO:0007669"/>
    <property type="project" value="InterPro"/>
</dbReference>
<dbReference type="InterPro" id="IPR050925">
    <property type="entry name" value="Rhomboid_protease_S54"/>
</dbReference>
<accession>A0A0F8A693</accession>
<dbReference type="GO" id="GO:0016020">
    <property type="term" value="C:membrane"/>
    <property type="evidence" value="ECO:0007669"/>
    <property type="project" value="UniProtKB-SubCell"/>
</dbReference>
<dbReference type="SUPFAM" id="SSF144091">
    <property type="entry name" value="Rhomboid-like"/>
    <property type="match status" value="1"/>
</dbReference>
<comment type="similarity">
    <text evidence="2">Belongs to the peptidase S54 family.</text>
</comment>
<evidence type="ECO:0000313" key="10">
    <source>
        <dbReference type="EMBL" id="KJZ76679.1"/>
    </source>
</evidence>
<keyword evidence="4" id="KW-0378">Hydrolase</keyword>
<evidence type="ECO:0000256" key="6">
    <source>
        <dbReference type="ARBA" id="ARBA00023136"/>
    </source>
</evidence>
<proteinExistence type="inferred from homology"/>
<dbReference type="InterPro" id="IPR022764">
    <property type="entry name" value="Peptidase_S54_rhomboid_dom"/>
</dbReference>
<comment type="subcellular location">
    <subcellularLocation>
        <location evidence="1">Membrane</location>
        <topology evidence="1">Multi-pass membrane protein</topology>
    </subcellularLocation>
</comment>
<dbReference type="Pfam" id="PF01694">
    <property type="entry name" value="Rhomboid"/>
    <property type="match status" value="1"/>
</dbReference>
<feature type="transmembrane region" description="Helical" evidence="8">
    <location>
        <begin position="350"/>
        <end position="371"/>
    </location>
</feature>
<feature type="transmembrane region" description="Helical" evidence="8">
    <location>
        <begin position="236"/>
        <end position="258"/>
    </location>
</feature>
<gene>
    <name evidence="10" type="ORF">HIM_04015</name>
</gene>
<dbReference type="OrthoDB" id="10260614at2759"/>
<organism evidence="10 11">
    <name type="scientific">Hirsutella minnesotensis 3608</name>
    <dbReference type="NCBI Taxonomy" id="1043627"/>
    <lineage>
        <taxon>Eukaryota</taxon>
        <taxon>Fungi</taxon>
        <taxon>Dikarya</taxon>
        <taxon>Ascomycota</taxon>
        <taxon>Pezizomycotina</taxon>
        <taxon>Sordariomycetes</taxon>
        <taxon>Hypocreomycetidae</taxon>
        <taxon>Hypocreales</taxon>
        <taxon>Ophiocordycipitaceae</taxon>
        <taxon>Hirsutella</taxon>
    </lineage>
</organism>
<feature type="transmembrane region" description="Helical" evidence="8">
    <location>
        <begin position="378"/>
        <end position="398"/>
    </location>
</feature>
<dbReference type="PANTHER" id="PTHR43731:SF14">
    <property type="entry name" value="PRESENILIN-ASSOCIATED RHOMBOID-LIKE PROTEIN, MITOCHONDRIAL"/>
    <property type="match status" value="1"/>
</dbReference>
<feature type="compositionally biased region" description="Basic and acidic residues" evidence="7">
    <location>
        <begin position="478"/>
        <end position="492"/>
    </location>
</feature>
<feature type="domain" description="Peptidase S54 rhomboid" evidence="9">
    <location>
        <begin position="315"/>
        <end position="454"/>
    </location>
</feature>
<keyword evidence="11" id="KW-1185">Reference proteome</keyword>
<evidence type="ECO:0000256" key="8">
    <source>
        <dbReference type="SAM" id="Phobius"/>
    </source>
</evidence>
<keyword evidence="5 8" id="KW-1133">Transmembrane helix</keyword>
<dbReference type="EMBL" id="KQ030510">
    <property type="protein sequence ID" value="KJZ76679.1"/>
    <property type="molecule type" value="Genomic_DNA"/>
</dbReference>
<evidence type="ECO:0000256" key="1">
    <source>
        <dbReference type="ARBA" id="ARBA00004141"/>
    </source>
</evidence>
<feature type="transmembrane region" description="Helical" evidence="8">
    <location>
        <begin position="303"/>
        <end position="330"/>
    </location>
</feature>
<keyword evidence="6 8" id="KW-0472">Membrane</keyword>
<evidence type="ECO:0000313" key="11">
    <source>
        <dbReference type="Proteomes" id="UP000054481"/>
    </source>
</evidence>
<feature type="region of interest" description="Disordered" evidence="7">
    <location>
        <begin position="462"/>
        <end position="492"/>
    </location>
</feature>
<evidence type="ECO:0000256" key="3">
    <source>
        <dbReference type="ARBA" id="ARBA00022692"/>
    </source>
</evidence>